<evidence type="ECO:0000256" key="8">
    <source>
        <dbReference type="ARBA" id="ARBA00022840"/>
    </source>
</evidence>
<feature type="domain" description="FYVE-type" evidence="12">
    <location>
        <begin position="115"/>
        <end position="155"/>
    </location>
</feature>
<accession>A0AAV2Z6N9</accession>
<evidence type="ECO:0000256" key="6">
    <source>
        <dbReference type="ARBA" id="ARBA00022777"/>
    </source>
</evidence>
<dbReference type="PROSITE" id="PS50178">
    <property type="entry name" value="ZF_FYVE"/>
    <property type="match status" value="1"/>
</dbReference>
<dbReference type="SUPFAM" id="SSF57903">
    <property type="entry name" value="FYVE/PHD zinc finger"/>
    <property type="match status" value="1"/>
</dbReference>
<dbReference type="EMBL" id="DAKRPA010000032">
    <property type="protein sequence ID" value="DBA02377.1"/>
    <property type="molecule type" value="Genomic_DNA"/>
</dbReference>
<dbReference type="InterPro" id="IPR027483">
    <property type="entry name" value="PInositol-4-P-4/5-kinase_C_sf"/>
</dbReference>
<dbReference type="InterPro" id="IPR027484">
    <property type="entry name" value="PInositol-4-P-5-kinase_N"/>
</dbReference>
<dbReference type="SMART" id="SM00064">
    <property type="entry name" value="FYVE"/>
    <property type="match status" value="1"/>
</dbReference>
<dbReference type="InterPro" id="IPR000306">
    <property type="entry name" value="Znf_FYVE"/>
</dbReference>
<comment type="caution">
    <text evidence="14">The sequence shown here is derived from an EMBL/GenBank/DDBJ whole genome shotgun (WGS) entry which is preliminary data.</text>
</comment>
<keyword evidence="4 10" id="KW-0547">Nucleotide-binding</keyword>
<reference evidence="14" key="2">
    <citation type="journal article" date="2023" name="Microbiol Resour">
        <title>Decontamination and Annotation of the Draft Genome Sequence of the Oomycete Lagenidium giganteum ARSEF 373.</title>
        <authorList>
            <person name="Morgan W.R."/>
            <person name="Tartar A."/>
        </authorList>
    </citation>
    <scope>NUCLEOTIDE SEQUENCE</scope>
    <source>
        <strain evidence="14">ARSEF 373</strain>
    </source>
</reference>
<dbReference type="Gene3D" id="3.30.40.10">
    <property type="entry name" value="Zinc/RING finger domain, C3HC4 (zinc finger)"/>
    <property type="match status" value="1"/>
</dbReference>
<dbReference type="InterPro" id="IPR002423">
    <property type="entry name" value="Cpn60/GroEL/TCP-1"/>
</dbReference>
<keyword evidence="6 10" id="KW-0418">Kinase</keyword>
<dbReference type="InterPro" id="IPR013083">
    <property type="entry name" value="Znf_RING/FYVE/PHD"/>
</dbReference>
<dbReference type="GO" id="GO:0046854">
    <property type="term" value="P:phosphatidylinositol phosphate biosynthetic process"/>
    <property type="evidence" value="ECO:0007669"/>
    <property type="project" value="TreeGrafter"/>
</dbReference>
<dbReference type="GO" id="GO:0005524">
    <property type="term" value="F:ATP binding"/>
    <property type="evidence" value="ECO:0007669"/>
    <property type="project" value="UniProtKB-UniRule"/>
</dbReference>
<keyword evidence="7" id="KW-0862">Zinc</keyword>
<feature type="region of interest" description="Disordered" evidence="11">
    <location>
        <begin position="1"/>
        <end position="27"/>
    </location>
</feature>
<dbReference type="PANTHER" id="PTHR45748">
    <property type="entry name" value="1-PHOSPHATIDYLINOSITOL 3-PHOSPHATE 5-KINASE-RELATED"/>
    <property type="match status" value="1"/>
</dbReference>
<evidence type="ECO:0000313" key="15">
    <source>
        <dbReference type="Proteomes" id="UP001146120"/>
    </source>
</evidence>
<evidence type="ECO:0000313" key="14">
    <source>
        <dbReference type="EMBL" id="DBA02377.1"/>
    </source>
</evidence>
<dbReference type="InterPro" id="IPR011011">
    <property type="entry name" value="Znf_FYVE_PHD"/>
</dbReference>
<dbReference type="CDD" id="cd17300">
    <property type="entry name" value="PIPKc_PIKfyve"/>
    <property type="match status" value="1"/>
</dbReference>
<dbReference type="EC" id="2.7.1.150" evidence="1"/>
<sequence length="1525" mass="169702">MATAPAHPPVTMADAAASAERDPPTVAPAATAQVAAAASPVRAVTPAGSHQHIDRDPSRLTTFPVPGFFSSTLQFVRDSTSPAPDVAEDVAPPTQQAPAMATQYWMPDHLCKVEHHCRLCGQIFCYECSDHFIDGEQHGFMGQIRICNFCWRFINSSDQKKNLVATDTNGDEPCSPESSACGRDSDVFKTSVSPVSMSPMLTSSQEQTQDCEVIALAPLPLDESEDTVRGPPQLFTIHSSESVDFDDELVRGDQKKFRSKQAVPPRRRRSSTELMGAIERSSSLPDDAGALSTIPSRRRSSLKAEPSFRLVDENRTTGEAILEQHMKAAHAAISTFVTKSISQTEWDDIYTSEADQKRLHRELEDLAFVVTGHLLFSMKYRYASGFNHTRLVKVKSIATTRLERKTNGFHYSFKWMAGTICRKSLSHKQMARQVQNPRILLFACGISYDRSFDSERLSSLDTLLEQEKSYMAILVEKISALQPDVIFVGRTVSRPAQELLRERGIAIVLNVKEEMLERISRHTGAAILKTVEHVDKLLPSMVVGTCRLFEAKSLPVVHEDDPRQESPPKPTLAGRVRTETYLHIDGCDPLNGCTIVVTGPSKVQLRLMKRLVRDIIFRSYRLLLEAHVLGDLYFPVSVGRDRNEVSDTCCTTCVLRLQDQLNTKQRFVQCSGSKQITLTAYSNSDISFGSFLTREMQSLTRKCQTFSCTRGTVIISFEELPDQSFIADINISGSNETDPASRENELRELGAINTPEEANCTSAPTITFWRWCQHCKSVVTPFTRLQKYLHKFSVARFLQILFAEDVEAQTNRIAGVTCEHQSLEAHVLFFNLGSSVARLDFLRRTPVGIARDDRSLHRSLEAKELVNSSRDVLKEAASTRIRSMTKLLAELAEIFSVKVHGVKNVIESVNADDTLLHSRVLLEVMCLHKLIQGDQIAYSKRLEALRPDACNSLVECDSTKRDMYHLACRWIDRLLKLRKLIKNDLSRGSTNIATPPMKTGVFTFNTSTQNTPTSLSPVRSPSANDQQPNFAVEEVGRRLTSSDGENVTASLLESSIYSVLSSSAVDAPKKLPTPSHLSVDKNIDKEPMSAWRVALSELYRVLGRSASDSDYKVDLPPELISGHPSLPTRSGEACILVYDQLPVTFAAYALSSDAYVEESDSWKVMVHHEVAATVTSSSSEQNATPVSTNWTRSVLTTPSLTSHFKYATTETPLHLSLLASSSVSTAAVESAWEFQCIAFHPLQFEVLRELFCYSHRDFLFSISHAKNWEASGGKSGASFHLTLDDRFVVKHISFTELQSFLDVLPAYFKYMAGVYFDGEPSFLAKTVGLYQVTTVCKTSGVRTVTYIAVMENVFHNKHIDQVYDLKGSSRNRFVKPSEQAGSVLLDGNYLEFTEGHPLGILVDDHSRLVTAIKNDTSFLCSINIVDYSMVAGFGRAPSEERSDKSSDATSTKDQYSHMTVGIIDYLRQFDFMKRVESVSKSVGMIAGQASPTIIEPNQYAKRFLEATHRYFMPVAPISSPQVANM</sequence>
<dbReference type="Pfam" id="PF00118">
    <property type="entry name" value="Cpn60_TCP1"/>
    <property type="match status" value="1"/>
</dbReference>
<dbReference type="FunFam" id="3.50.7.10:FF:000007">
    <property type="entry name" value="1-phosphatidylinositol 3-phosphate 5-kinase isoform X1"/>
    <property type="match status" value="1"/>
</dbReference>
<dbReference type="SUPFAM" id="SSF56104">
    <property type="entry name" value="SAICAR synthase-like"/>
    <property type="match status" value="1"/>
</dbReference>
<dbReference type="Gene3D" id="3.50.7.10">
    <property type="entry name" value="GroEL"/>
    <property type="match status" value="1"/>
</dbReference>
<evidence type="ECO:0000256" key="2">
    <source>
        <dbReference type="ARBA" id="ARBA00022679"/>
    </source>
</evidence>
<evidence type="ECO:0000259" key="13">
    <source>
        <dbReference type="PROSITE" id="PS51455"/>
    </source>
</evidence>
<dbReference type="GO" id="GO:0010008">
    <property type="term" value="C:endosome membrane"/>
    <property type="evidence" value="ECO:0007669"/>
    <property type="project" value="TreeGrafter"/>
</dbReference>
<protein>
    <recommendedName>
        <fullName evidence="1">1-phosphatidylinositol-3-phosphate 5-kinase</fullName>
        <ecNumber evidence="1">2.7.1.150</ecNumber>
    </recommendedName>
</protein>
<keyword evidence="15" id="KW-1185">Reference proteome</keyword>
<name>A0AAV2Z6N9_9STRA</name>
<keyword evidence="5 9" id="KW-0863">Zinc-finger</keyword>
<dbReference type="Proteomes" id="UP001146120">
    <property type="component" value="Unassembled WGS sequence"/>
</dbReference>
<proteinExistence type="predicted"/>
<dbReference type="Gene3D" id="3.30.800.10">
    <property type="entry name" value="Phosphatidylinositol Phosphate Kinase II Beta"/>
    <property type="match status" value="1"/>
</dbReference>
<evidence type="ECO:0000259" key="12">
    <source>
        <dbReference type="PROSITE" id="PS50178"/>
    </source>
</evidence>
<evidence type="ECO:0000256" key="3">
    <source>
        <dbReference type="ARBA" id="ARBA00022723"/>
    </source>
</evidence>
<reference evidence="14" key="1">
    <citation type="submission" date="2022-11" db="EMBL/GenBank/DDBJ databases">
        <authorList>
            <person name="Morgan W.R."/>
            <person name="Tartar A."/>
        </authorList>
    </citation>
    <scope>NUCLEOTIDE SEQUENCE</scope>
    <source>
        <strain evidence="14">ARSEF 373</strain>
    </source>
</reference>
<dbReference type="InterPro" id="IPR027409">
    <property type="entry name" value="GroEL-like_apical_dom_sf"/>
</dbReference>
<evidence type="ECO:0000256" key="4">
    <source>
        <dbReference type="ARBA" id="ARBA00022741"/>
    </source>
</evidence>
<dbReference type="SUPFAM" id="SSF52029">
    <property type="entry name" value="GroEL apical domain-like"/>
    <property type="match status" value="1"/>
</dbReference>
<keyword evidence="8 10" id="KW-0067">ATP-binding</keyword>
<evidence type="ECO:0000256" key="1">
    <source>
        <dbReference type="ARBA" id="ARBA00012009"/>
    </source>
</evidence>
<dbReference type="Pfam" id="PF01504">
    <property type="entry name" value="PIP5K"/>
    <property type="match status" value="1"/>
</dbReference>
<keyword evidence="2 10" id="KW-0808">Transferase</keyword>
<evidence type="ECO:0000256" key="11">
    <source>
        <dbReference type="SAM" id="MobiDB-lite"/>
    </source>
</evidence>
<keyword evidence="3" id="KW-0479">Metal-binding</keyword>
<dbReference type="InterPro" id="IPR017455">
    <property type="entry name" value="Znf_FYVE-rel"/>
</dbReference>
<dbReference type="GO" id="GO:0008270">
    <property type="term" value="F:zinc ion binding"/>
    <property type="evidence" value="ECO:0007669"/>
    <property type="project" value="UniProtKB-KW"/>
</dbReference>
<dbReference type="InterPro" id="IPR044769">
    <property type="entry name" value="PIKfyve_PIPKc"/>
</dbReference>
<organism evidence="14 15">
    <name type="scientific">Lagenidium giganteum</name>
    <dbReference type="NCBI Taxonomy" id="4803"/>
    <lineage>
        <taxon>Eukaryota</taxon>
        <taxon>Sar</taxon>
        <taxon>Stramenopiles</taxon>
        <taxon>Oomycota</taxon>
        <taxon>Peronosporomycetes</taxon>
        <taxon>Pythiales</taxon>
        <taxon>Pythiaceae</taxon>
    </lineage>
</organism>
<dbReference type="Pfam" id="PF01363">
    <property type="entry name" value="FYVE"/>
    <property type="match status" value="1"/>
</dbReference>
<evidence type="ECO:0000256" key="10">
    <source>
        <dbReference type="PROSITE-ProRule" id="PRU00781"/>
    </source>
</evidence>
<evidence type="ECO:0000256" key="7">
    <source>
        <dbReference type="ARBA" id="ARBA00022833"/>
    </source>
</evidence>
<evidence type="ECO:0000256" key="5">
    <source>
        <dbReference type="ARBA" id="ARBA00022771"/>
    </source>
</evidence>
<dbReference type="InterPro" id="IPR002498">
    <property type="entry name" value="PInositol-4-P-4/5-kinase_core"/>
</dbReference>
<dbReference type="PROSITE" id="PS51455">
    <property type="entry name" value="PIPK"/>
    <property type="match status" value="1"/>
</dbReference>
<evidence type="ECO:0000256" key="9">
    <source>
        <dbReference type="PROSITE-ProRule" id="PRU00091"/>
    </source>
</evidence>
<gene>
    <name evidence="14" type="ORF">N0F65_007196</name>
</gene>
<feature type="domain" description="PIPK" evidence="13">
    <location>
        <begin position="1172"/>
        <end position="1511"/>
    </location>
</feature>
<dbReference type="Gene3D" id="3.30.810.10">
    <property type="entry name" value="2-Layer Sandwich"/>
    <property type="match status" value="1"/>
</dbReference>
<dbReference type="GO" id="GO:0000285">
    <property type="term" value="F:1-phosphatidylinositol-3-phosphate 5-kinase activity"/>
    <property type="evidence" value="ECO:0007669"/>
    <property type="project" value="UniProtKB-EC"/>
</dbReference>
<dbReference type="SMART" id="SM00330">
    <property type="entry name" value="PIPKc"/>
    <property type="match status" value="1"/>
</dbReference>